<sequence length="114" mass="12269">MQRKFVILAEDPVIALDVTEVIMNAFPDALICASAKSALLLAITDTESDIACLVTYINGDITPQQAAAAKALNLPHIHIGEESLFTQARHVSLPFTSEHIRRALQDVLAMSGAD</sequence>
<accession>A0A1I0PWX4</accession>
<protein>
    <submittedName>
        <fullName evidence="1">Uncharacterized protein</fullName>
    </submittedName>
</protein>
<dbReference type="STRING" id="364200.SAMN04488515_1503"/>
<keyword evidence="2" id="KW-1185">Reference proteome</keyword>
<proteinExistence type="predicted"/>
<dbReference type="EMBL" id="FOIZ01000001">
    <property type="protein sequence ID" value="SEW19077.1"/>
    <property type="molecule type" value="Genomic_DNA"/>
</dbReference>
<evidence type="ECO:0000313" key="2">
    <source>
        <dbReference type="Proteomes" id="UP000199167"/>
    </source>
</evidence>
<dbReference type="Proteomes" id="UP000199167">
    <property type="component" value="Unassembled WGS sequence"/>
</dbReference>
<reference evidence="1 2" key="1">
    <citation type="submission" date="2016-10" db="EMBL/GenBank/DDBJ databases">
        <authorList>
            <person name="de Groot N.N."/>
        </authorList>
    </citation>
    <scope>NUCLEOTIDE SEQUENCE [LARGE SCALE GENOMIC DNA]</scope>
    <source>
        <strain evidence="1 2">DSM 17925</strain>
    </source>
</reference>
<name>A0A1I0PWX4_9RHOB</name>
<gene>
    <name evidence="1" type="ORF">SAMN04488515_1503</name>
</gene>
<organism evidence="1 2">
    <name type="scientific">Cognatiyoonia koreensis</name>
    <dbReference type="NCBI Taxonomy" id="364200"/>
    <lineage>
        <taxon>Bacteria</taxon>
        <taxon>Pseudomonadati</taxon>
        <taxon>Pseudomonadota</taxon>
        <taxon>Alphaproteobacteria</taxon>
        <taxon>Rhodobacterales</taxon>
        <taxon>Paracoccaceae</taxon>
        <taxon>Cognatiyoonia</taxon>
    </lineage>
</organism>
<evidence type="ECO:0000313" key="1">
    <source>
        <dbReference type="EMBL" id="SEW19077.1"/>
    </source>
</evidence>
<dbReference type="AlphaFoldDB" id="A0A1I0PWX4"/>